<dbReference type="NCBIfam" id="TIGR01733">
    <property type="entry name" value="AA-adenyl-dom"/>
    <property type="match status" value="1"/>
</dbReference>
<dbReference type="PROSITE" id="PS50075">
    <property type="entry name" value="CARRIER"/>
    <property type="match status" value="2"/>
</dbReference>
<dbReference type="GO" id="GO:0016874">
    <property type="term" value="F:ligase activity"/>
    <property type="evidence" value="ECO:0007669"/>
    <property type="project" value="UniProtKB-KW"/>
</dbReference>
<dbReference type="Pfam" id="PF00668">
    <property type="entry name" value="Condensation"/>
    <property type="match status" value="2"/>
</dbReference>
<dbReference type="PROSITE" id="PS00455">
    <property type="entry name" value="AMP_BINDING"/>
    <property type="match status" value="2"/>
</dbReference>
<dbReference type="InterPro" id="IPR036736">
    <property type="entry name" value="ACP-like_sf"/>
</dbReference>
<organism evidence="6 7">
    <name type="scientific">Fusarium torulosum</name>
    <dbReference type="NCBI Taxonomy" id="33205"/>
    <lineage>
        <taxon>Eukaryota</taxon>
        <taxon>Fungi</taxon>
        <taxon>Dikarya</taxon>
        <taxon>Ascomycota</taxon>
        <taxon>Pezizomycotina</taxon>
        <taxon>Sordariomycetes</taxon>
        <taxon>Hypocreomycetidae</taxon>
        <taxon>Hypocreales</taxon>
        <taxon>Nectriaceae</taxon>
        <taxon>Fusarium</taxon>
    </lineage>
</organism>
<dbReference type="SUPFAM" id="SSF52777">
    <property type="entry name" value="CoA-dependent acyltransferases"/>
    <property type="match status" value="5"/>
</dbReference>
<sequence length="2563" mass="284371">MKLFHHIENNEEFFLPSKDVLRSKPIETFVDDDQGLSFSDVEAVLPATEVQRDVLKEDVQWTEALLFSGKASVFDLEKVSDAWRSLAYHHICLRSYITHEPIPKVVVQRRIEQVQWHRPQQGLEKPHPGSAFVTVEAIDGSNEINLVLHFHRALIDTTSLHTIRLDYLLRIHGVPGIESTGFTAYTRYLAQQRKEIDSSKAFWSKAFSSIAPQSIFGLEAHELDGPIRDRHGIGAVIQGSELAKLNKLESSLGASRSWRQTFLELIWAHVLSAHADSEEVLFGTVRRDANFVGADTCVGCLDQTYPVRLRVTDSQDTTFWDVSKSLDRYHMEAGRHAFIGYNEIKEQAPNGLLIETAVSYSQTTNTPCIAPGLKKFPVVLCINDANVLQLKIKCTTKIPLNKVELVFNHFVSALFSAAEGLSSMDKFPMSDIQLVSKSEKHLILSQSLSTRRVKPTTIPAMFEQTVARYPEKVAVDFQGDVVLTFSQLNWLSNSLARRLDLQKGVVYPILAERSVDLVVAILAVLKAGAAYTVLDPENSLSRLEQVVRECNAASILSSRRYLEMLPNTVDIGQDLTWLSQDGADPPEKVDNVDVRIEPQDPCYIIYTSGSTGKPKGAVLTHEAATSGMQHHSLNGLDRWLLFYNPSFSAAQRTILGTLVHGGTLVLTPKEALTKDLTRVINGFEIDALGITPSALSLLSPRDVPNLKSITLVGEQTPQELVNMWSSSKNLTLRNTYGLSECTQLNFGRRLASDNGQIPNPRVLDPPIDTTSVFILRYGSLELSPLLVFGELCLAGPQLATGYLNEPELTEKAFVTNPFGSGKLYRTGDKARWLANGQIEVEGRVDMQVKINGQKVEPAEVDRILLPLDGIKGAVTFAVKMENRQVLAAGLVLEDTASFRDTVKTAREHLRAELPVFMTPSLWIPLESIPRNGNGKLNYHWLRGRAKELGFTGFANLMESGDSDSGKEILDGVEAKIASVWATSLKIDSSIIRPSHTFSDVGGTSIEALRVISELRELGLATDLGDLLGDVSLKEVASRSQTLSVQDEKDPAPFSLLRDENLLSELQVTGDISDAYPATPFQESMLVSLNSPSDPYTYSRVWDVGHLDLVRLRSSFEQVFRSREILRTVFVPYKQSFVQTVRMNLELPWLESQQALESFQESGSVHHWDMEKPLWKATLTADRVLVVTMHHSLFDFWSHGFLYDDVAAAYMGKSIPQRPSLSRFIRHLQNEPTSTSTSYWSEYLQGAEVVKLNSNRLYETSKIELDLGYSLTKRAKSVGLTLGAVVYSAWAIVLSRHMGSNDITFATTVAGREAPVLGIRDLDGPVMSTVPQRIKLDNDSTLRGVAKKTIAAFSQLLKHSQAGFNAALKAGGIGPQEIDTLVNILIDSNNDERRAEKPSNDVFKMRGSRPQWQSGLGMTVLEVQEPQSLKASTVLRLASNMEPRRLGFIKDSLIKVFELFHDTPDSTLSPTDIMGAAEYDLVFSQLSNRMKLRVPEPDLLYSAFKRIAQDTPDAIAINFDNKTTISYGILDKLANRFAHTLIDAGVQPGDLVPIMLDKSVDMLVVILGTMIAGAAYVPLSPDNPTERNAYIVSDTSAKLIVVHPGYTDFGDHIKESLGVSMLVMGGYQDLSSRNSRGEDTDSCPIVHHTPDNLAYLIYTSGSTGLPKGVRVPHRTAAAAVTSMIQVEGRNQGTWRTLQFANYVFDASVQDFFNTLSSGGTLCMAPTDVLLSDITGCINRMDVRQAIITPTVAKLISPTDIPRFETLIVGGEPLTSDVIKTWEPHCDILNVYGPTETSMVVTTKHIQSLSGTESHIVGNIGAPFDTVMAFILDPNGEALQPYGAIGELCIAGPQVTDGYINRPELTAATYVDSSRLGTRIYRTGDLARWLPNGDIECLGRKDNQVKIHGHRIELGEVENAIRNSGLVKDSIAVAAKVHDKLHLVAFCTFSNTAAESDDTGILDPTSLRDTFESLNEKLGSLATYMIPKFIIPMADFPKLPSRKVDRKALRKILDDVDRELLAQCVLESPSEGHAIVPVETSAEKALEAVWSDIFSLPTDKIGREANFLALGGDSISAISLTGHLRKLGYHLAVLDILRSPKLRDMASAMRKLETETRANKPIFSVPNTVMEAVKETGLTWDNDIEYVYPCPPGQAEFLKQGGRDTQMWVLQTVRRMTGVIDPDAWVEATRRLTEANDILRTTWLEESPGHWVGAVLRDVQPNITHVALDSDEEMSTFLEDFWQTRFEFGRPFIKYAIISHRDSSWDLVIKMDHAVYDGTLLRVFDQDFEKILRGKPLPSRVEFREFSQYVFEQDKSTSLEYWNNKFAKSGQSPQVIHGRDLSGVAEPKVTASFKATMDTHGVEEVARNYGVTPSIIYQAAFSIWLARMTHMNHVRFDYLLSGRNVGLPDPQSINGTLANFLPFWTEVNSTGMVSDLLVRLQEDFWAVTENGLIGLDDIFGAAGVSRETHGNRILFLSQPFDPVSSDDQTTRHRWLVMAKSKVRMYQPYALVIEVSKSFNDTSILKVMYDEKIFDHGMAKEFASQITGIVSAIIGNGRGDVAIEEV</sequence>
<comment type="similarity">
    <text evidence="4">Belongs to the NRP synthetase family.</text>
</comment>
<protein>
    <submittedName>
        <fullName evidence="6">Probable non-ribosomal peptide synthetase</fullName>
    </submittedName>
</protein>
<dbReference type="Gene3D" id="3.40.50.12780">
    <property type="entry name" value="N-terminal domain of ligase-like"/>
    <property type="match status" value="2"/>
</dbReference>
<dbReference type="Gene3D" id="3.30.559.10">
    <property type="entry name" value="Chloramphenicol acetyltransferase-like domain"/>
    <property type="match status" value="2"/>
</dbReference>
<dbReference type="GO" id="GO:0031177">
    <property type="term" value="F:phosphopantetheine binding"/>
    <property type="evidence" value="ECO:0007669"/>
    <property type="project" value="TreeGrafter"/>
</dbReference>
<dbReference type="Gene3D" id="1.10.1200.10">
    <property type="entry name" value="ACP-like"/>
    <property type="match status" value="2"/>
</dbReference>
<dbReference type="EMBL" id="ONZP01000231">
    <property type="protein sequence ID" value="SPJ78525.1"/>
    <property type="molecule type" value="Genomic_DNA"/>
</dbReference>
<gene>
    <name evidence="6" type="ORF">FTOL_06914</name>
</gene>
<dbReference type="FunFam" id="3.30.300.30:FF:000015">
    <property type="entry name" value="Nonribosomal peptide synthase SidD"/>
    <property type="match status" value="1"/>
</dbReference>
<evidence type="ECO:0000256" key="3">
    <source>
        <dbReference type="ARBA" id="ARBA00022598"/>
    </source>
</evidence>
<evidence type="ECO:0000313" key="6">
    <source>
        <dbReference type="EMBL" id="SPJ78525.1"/>
    </source>
</evidence>
<dbReference type="PANTHER" id="PTHR45527">
    <property type="entry name" value="NONRIBOSOMAL PEPTIDE SYNTHETASE"/>
    <property type="match status" value="1"/>
</dbReference>
<dbReference type="FunFam" id="3.40.50.980:FF:000001">
    <property type="entry name" value="Non-ribosomal peptide synthetase"/>
    <property type="match status" value="1"/>
</dbReference>
<dbReference type="Gene3D" id="3.30.559.30">
    <property type="entry name" value="Nonribosomal peptide synthetase, condensation domain"/>
    <property type="match status" value="3"/>
</dbReference>
<evidence type="ECO:0000313" key="7">
    <source>
        <dbReference type="Proteomes" id="UP001187734"/>
    </source>
</evidence>
<dbReference type="Proteomes" id="UP001187734">
    <property type="component" value="Unassembled WGS sequence"/>
</dbReference>
<keyword evidence="1" id="KW-0596">Phosphopantetheine</keyword>
<dbReference type="SUPFAM" id="SSF47336">
    <property type="entry name" value="ACP-like"/>
    <property type="match status" value="2"/>
</dbReference>
<dbReference type="GO" id="GO:0043041">
    <property type="term" value="P:amino acid activation for nonribosomal peptide biosynthetic process"/>
    <property type="evidence" value="ECO:0007669"/>
    <property type="project" value="TreeGrafter"/>
</dbReference>
<dbReference type="InterPro" id="IPR023213">
    <property type="entry name" value="CAT-like_dom_sf"/>
</dbReference>
<keyword evidence="3" id="KW-0436">Ligase</keyword>
<feature type="domain" description="Carrier" evidence="5">
    <location>
        <begin position="967"/>
        <end position="1043"/>
    </location>
</feature>
<keyword evidence="2" id="KW-0597">Phosphoprotein</keyword>
<dbReference type="Pfam" id="PF00550">
    <property type="entry name" value="PP-binding"/>
    <property type="match status" value="2"/>
</dbReference>
<dbReference type="InterPro" id="IPR001242">
    <property type="entry name" value="Condensation_dom"/>
</dbReference>
<dbReference type="InterPro" id="IPR000873">
    <property type="entry name" value="AMP-dep_synth/lig_dom"/>
</dbReference>
<name>A0AAE8MA94_9HYPO</name>
<dbReference type="GO" id="GO:0005737">
    <property type="term" value="C:cytoplasm"/>
    <property type="evidence" value="ECO:0007669"/>
    <property type="project" value="TreeGrafter"/>
</dbReference>
<dbReference type="Pfam" id="PF00501">
    <property type="entry name" value="AMP-binding"/>
    <property type="match status" value="2"/>
</dbReference>
<dbReference type="CDD" id="cd05918">
    <property type="entry name" value="A_NRPS_SidN3_like"/>
    <property type="match status" value="1"/>
</dbReference>
<evidence type="ECO:0000259" key="5">
    <source>
        <dbReference type="PROSITE" id="PS50075"/>
    </source>
</evidence>
<dbReference type="InterPro" id="IPR020845">
    <property type="entry name" value="AMP-binding_CS"/>
</dbReference>
<reference evidence="6" key="1">
    <citation type="submission" date="2018-03" db="EMBL/GenBank/DDBJ databases">
        <authorList>
            <person name="Guldener U."/>
        </authorList>
    </citation>
    <scope>NUCLEOTIDE SEQUENCE</scope>
</reference>
<evidence type="ECO:0000256" key="2">
    <source>
        <dbReference type="ARBA" id="ARBA00022553"/>
    </source>
</evidence>
<evidence type="ECO:0000256" key="1">
    <source>
        <dbReference type="ARBA" id="ARBA00022450"/>
    </source>
</evidence>
<dbReference type="Gene3D" id="3.30.300.30">
    <property type="match status" value="2"/>
</dbReference>
<dbReference type="PANTHER" id="PTHR45527:SF1">
    <property type="entry name" value="FATTY ACID SYNTHASE"/>
    <property type="match status" value="1"/>
</dbReference>
<proteinExistence type="inferred from homology"/>
<dbReference type="InterPro" id="IPR042099">
    <property type="entry name" value="ANL_N_sf"/>
</dbReference>
<keyword evidence="7" id="KW-1185">Reference proteome</keyword>
<dbReference type="InterPro" id="IPR009081">
    <property type="entry name" value="PP-bd_ACP"/>
</dbReference>
<accession>A0AAE8MA94</accession>
<comment type="caution">
    <text evidence="6">The sequence shown here is derived from an EMBL/GenBank/DDBJ whole genome shotgun (WGS) entry which is preliminary data.</text>
</comment>
<dbReference type="InterPro" id="IPR010071">
    <property type="entry name" value="AA_adenyl_dom"/>
</dbReference>
<evidence type="ECO:0000256" key="4">
    <source>
        <dbReference type="ARBA" id="ARBA00029454"/>
    </source>
</evidence>
<dbReference type="InterPro" id="IPR045851">
    <property type="entry name" value="AMP-bd_C_sf"/>
</dbReference>
<dbReference type="SUPFAM" id="SSF56801">
    <property type="entry name" value="Acetyl-CoA synthetase-like"/>
    <property type="match status" value="2"/>
</dbReference>
<feature type="domain" description="Carrier" evidence="5">
    <location>
        <begin position="2035"/>
        <end position="2111"/>
    </location>
</feature>
<dbReference type="GO" id="GO:0044550">
    <property type="term" value="P:secondary metabolite biosynthetic process"/>
    <property type="evidence" value="ECO:0007669"/>
    <property type="project" value="TreeGrafter"/>
</dbReference>